<dbReference type="AlphaFoldDB" id="A0A5E4A269"/>
<evidence type="ECO:0000313" key="2">
    <source>
        <dbReference type="EMBL" id="VTJ50956.1"/>
    </source>
</evidence>
<protein>
    <submittedName>
        <fullName evidence="2">Uncharacterized protein</fullName>
    </submittedName>
</protein>
<accession>A0A5E4A269</accession>
<dbReference type="EMBL" id="CABDUW010000002">
    <property type="protein sequence ID" value="VTJ50956.1"/>
    <property type="molecule type" value="Genomic_DNA"/>
</dbReference>
<organism evidence="2 3">
    <name type="scientific">Marmota monax</name>
    <name type="common">Woodchuck</name>
    <dbReference type="NCBI Taxonomy" id="9995"/>
    <lineage>
        <taxon>Eukaryota</taxon>
        <taxon>Metazoa</taxon>
        <taxon>Chordata</taxon>
        <taxon>Craniata</taxon>
        <taxon>Vertebrata</taxon>
        <taxon>Euteleostomi</taxon>
        <taxon>Mammalia</taxon>
        <taxon>Eutheria</taxon>
        <taxon>Euarchontoglires</taxon>
        <taxon>Glires</taxon>
        <taxon>Rodentia</taxon>
        <taxon>Sciuromorpha</taxon>
        <taxon>Sciuridae</taxon>
        <taxon>Xerinae</taxon>
        <taxon>Marmotini</taxon>
        <taxon>Marmota</taxon>
    </lineage>
</organism>
<keyword evidence="3" id="KW-1185">Reference proteome</keyword>
<dbReference type="Proteomes" id="UP000335636">
    <property type="component" value="Unassembled WGS sequence"/>
</dbReference>
<evidence type="ECO:0000256" key="1">
    <source>
        <dbReference type="SAM" id="MobiDB-lite"/>
    </source>
</evidence>
<name>A0A5E4A269_MARMO</name>
<comment type="caution">
    <text evidence="2">The sequence shown here is derived from an EMBL/GenBank/DDBJ whole genome shotgun (WGS) entry which is preliminary data.</text>
</comment>
<reference evidence="2" key="1">
    <citation type="submission" date="2019-04" db="EMBL/GenBank/DDBJ databases">
        <authorList>
            <person name="Alioto T."/>
            <person name="Alioto T."/>
        </authorList>
    </citation>
    <scope>NUCLEOTIDE SEQUENCE [LARGE SCALE GENOMIC DNA]</scope>
</reference>
<proteinExistence type="predicted"/>
<sequence>MEGQGHQSAGSPVALAATSGAVLPSDWQLDTFTPKTHAGEGPEQGPVIQGSPAPCSSHQEGHPRAAPPAPEAAAHGDSCVTWALPLLLTTVSRVRPETLPVAFRLDWEDWPVTIGTHSQGSPSARLSSHHWMRTSPQSRGRPCCAQLKSSGVLLWLSSTLPCSPTVTRVPLRGLWVTEPGILLPRC</sequence>
<feature type="region of interest" description="Disordered" evidence="1">
    <location>
        <begin position="31"/>
        <end position="73"/>
    </location>
</feature>
<gene>
    <name evidence="2" type="ORF">MONAX_5E017410</name>
</gene>
<evidence type="ECO:0000313" key="3">
    <source>
        <dbReference type="Proteomes" id="UP000335636"/>
    </source>
</evidence>